<evidence type="ECO:0000313" key="3">
    <source>
        <dbReference type="EMBL" id="OGG49890.1"/>
    </source>
</evidence>
<feature type="compositionally biased region" description="Polar residues" evidence="1">
    <location>
        <begin position="141"/>
        <end position="152"/>
    </location>
</feature>
<keyword evidence="2" id="KW-1133">Transmembrane helix</keyword>
<dbReference type="AlphaFoldDB" id="A0A1F6CLK4"/>
<feature type="transmembrane region" description="Helical" evidence="2">
    <location>
        <begin position="6"/>
        <end position="29"/>
    </location>
</feature>
<comment type="caution">
    <text evidence="3">The sequence shown here is derived from an EMBL/GenBank/DDBJ whole genome shotgun (WGS) entry which is preliminary data.</text>
</comment>
<reference evidence="3 4" key="1">
    <citation type="journal article" date="2016" name="Nat. Commun.">
        <title>Thousands of microbial genomes shed light on interconnected biogeochemical processes in an aquifer system.</title>
        <authorList>
            <person name="Anantharaman K."/>
            <person name="Brown C.T."/>
            <person name="Hug L.A."/>
            <person name="Sharon I."/>
            <person name="Castelle C.J."/>
            <person name="Probst A.J."/>
            <person name="Thomas B.C."/>
            <person name="Singh A."/>
            <person name="Wilkins M.J."/>
            <person name="Karaoz U."/>
            <person name="Brodie E.L."/>
            <person name="Williams K.H."/>
            <person name="Hubbard S.S."/>
            <person name="Banfield J.F."/>
        </authorList>
    </citation>
    <scope>NUCLEOTIDE SEQUENCE [LARGE SCALE GENOMIC DNA]</scope>
</reference>
<name>A0A1F6CLK4_9BACT</name>
<accession>A0A1F6CLK4</accession>
<gene>
    <name evidence="3" type="ORF">A2763_01760</name>
</gene>
<organism evidence="3 4">
    <name type="scientific">Candidatus Kaiserbacteria bacterium RIFCSPHIGHO2_01_FULL_54_36</name>
    <dbReference type="NCBI Taxonomy" id="1798482"/>
    <lineage>
        <taxon>Bacteria</taxon>
        <taxon>Candidatus Kaiseribacteriota</taxon>
    </lineage>
</organism>
<evidence type="ECO:0000256" key="2">
    <source>
        <dbReference type="SAM" id="Phobius"/>
    </source>
</evidence>
<evidence type="ECO:0000313" key="4">
    <source>
        <dbReference type="Proteomes" id="UP000178370"/>
    </source>
</evidence>
<feature type="region of interest" description="Disordered" evidence="1">
    <location>
        <begin position="132"/>
        <end position="152"/>
    </location>
</feature>
<feature type="region of interest" description="Disordered" evidence="1">
    <location>
        <begin position="40"/>
        <end position="59"/>
    </location>
</feature>
<keyword evidence="2" id="KW-0472">Membrane</keyword>
<dbReference type="EMBL" id="MFKV01000024">
    <property type="protein sequence ID" value="OGG49890.1"/>
    <property type="molecule type" value="Genomic_DNA"/>
</dbReference>
<sequence length="293" mass="30601">MSSQRGAAGVVIAIIVGLLVIGGGGYWIFKGRGAAQTKVATSTPESAEEGSDSASRNRGAPTIQRYVGTRMQNPPPLLSIIPVDKNLSKNQTAVFYTKSSSAGTGIDSSAYVQINIPNPEALVRIYPNPSSDQPVPGALSPANTYSPPSTNNTAYYTDSQNIYVLEDSSSGSGGGTVTLTIVQASDPATFQLLSDVYAKDSQHVYLIVQVCDGQGVCTQGLTIIEGADPATFIAFEPSVVEQSDGTGTVTIDAIDINSEYFGGVVVDTVTEESAVYKKYYGTPDPNGLILLAP</sequence>
<proteinExistence type="predicted"/>
<protein>
    <submittedName>
        <fullName evidence="3">Uncharacterized protein</fullName>
    </submittedName>
</protein>
<dbReference type="Proteomes" id="UP000178370">
    <property type="component" value="Unassembled WGS sequence"/>
</dbReference>
<evidence type="ECO:0000256" key="1">
    <source>
        <dbReference type="SAM" id="MobiDB-lite"/>
    </source>
</evidence>
<keyword evidence="2" id="KW-0812">Transmembrane</keyword>